<evidence type="ECO:0000256" key="3">
    <source>
        <dbReference type="ARBA" id="ARBA00023002"/>
    </source>
</evidence>
<keyword evidence="2" id="KW-0274">FAD</keyword>
<dbReference type="InterPro" id="IPR050346">
    <property type="entry name" value="FMO-like"/>
</dbReference>
<dbReference type="EMBL" id="ONZQ02000010">
    <property type="protein sequence ID" value="SPO04311.1"/>
    <property type="molecule type" value="Genomic_DNA"/>
</dbReference>
<gene>
    <name evidence="5" type="ORF">DNG_06994</name>
</gene>
<evidence type="ECO:0000313" key="6">
    <source>
        <dbReference type="Proteomes" id="UP001187682"/>
    </source>
</evidence>
<dbReference type="InterPro" id="IPR036188">
    <property type="entry name" value="FAD/NAD-bd_sf"/>
</dbReference>
<evidence type="ECO:0000259" key="4">
    <source>
        <dbReference type="Pfam" id="PF07992"/>
    </source>
</evidence>
<evidence type="ECO:0000313" key="5">
    <source>
        <dbReference type="EMBL" id="SPO04311.1"/>
    </source>
</evidence>
<sequence>MESLDLVVIGAGWYGLGAASQYKERHPDQAIAVLDYASTIGGVWAEHRHYPGLKSNNLIGMFEYPGFPMDPETLGMEWGQHPTGQAIHEYHKAFVKNRGLSESIRCSTKVLSAEHQPDGGWILTVCPVANSDPENVQGGETKLFAKRLIVATGLASEPFMPHIAGQEEFNRPLFHSKEFLKYANTVDPLVSKRVTIFGGSKFGWDAAYAYAKAGVKVDWVIRESGHGPCWMAPPFVTPLKRWLEKLVNTRFLTWFSPCVWSEAGGYSPIRSFLHGTFIGRAITRSFWSVLGEDVIGLCGFNKHPEVAKLRPWTNPMLTGASFSILNYDTDFFEIIRDGTVKVHIADLDHLSPGKVHLADEAKTVLETDAMLCVTGWKKVPPFKFLPEGIEKEIGIPHHVEEGDLSEVDLASQTQLFQKADSEILARFPQLANPSVFNKKYVPLVEQEAFSAGPVDSSGTLSTMLLYRFIVPPSATFLRTKDLAFAGAVSNFSNCITTYLQGLWITAFFDGTLARDPSAAIADLRDDTPPKSTESNSRPTLEDIRYETVLHNRFGKWRYPADHGSSYPDFVFDAVPYLDLLLRDLGLQVRRKGSWWKDITDPYTAQDYADVGDEWRRKFGAN</sequence>
<dbReference type="Gene3D" id="3.50.50.60">
    <property type="entry name" value="FAD/NAD(P)-binding domain"/>
    <property type="match status" value="1"/>
</dbReference>
<name>A0AAE8N0P5_9PEZI</name>
<dbReference type="SUPFAM" id="SSF51905">
    <property type="entry name" value="FAD/NAD(P)-binding domain"/>
    <property type="match status" value="1"/>
</dbReference>
<organism evidence="5 6">
    <name type="scientific">Cephalotrichum gorgonifer</name>
    <dbReference type="NCBI Taxonomy" id="2041049"/>
    <lineage>
        <taxon>Eukaryota</taxon>
        <taxon>Fungi</taxon>
        <taxon>Dikarya</taxon>
        <taxon>Ascomycota</taxon>
        <taxon>Pezizomycotina</taxon>
        <taxon>Sordariomycetes</taxon>
        <taxon>Hypocreomycetidae</taxon>
        <taxon>Microascales</taxon>
        <taxon>Microascaceae</taxon>
        <taxon>Cephalotrichum</taxon>
    </lineage>
</organism>
<feature type="domain" description="FAD/NAD(P)-binding" evidence="4">
    <location>
        <begin position="5"/>
        <end position="223"/>
    </location>
</feature>
<dbReference type="AlphaFoldDB" id="A0AAE8N0P5"/>
<comment type="caution">
    <text evidence="5">The sequence shown here is derived from an EMBL/GenBank/DDBJ whole genome shotgun (WGS) entry which is preliminary data.</text>
</comment>
<dbReference type="GO" id="GO:0004497">
    <property type="term" value="F:monooxygenase activity"/>
    <property type="evidence" value="ECO:0007669"/>
    <property type="project" value="UniProtKB-KW"/>
</dbReference>
<evidence type="ECO:0000256" key="1">
    <source>
        <dbReference type="ARBA" id="ARBA00022630"/>
    </source>
</evidence>
<dbReference type="PANTHER" id="PTHR23023">
    <property type="entry name" value="DIMETHYLANILINE MONOOXYGENASE"/>
    <property type="match status" value="1"/>
</dbReference>
<dbReference type="Pfam" id="PF07992">
    <property type="entry name" value="Pyr_redox_2"/>
    <property type="match status" value="1"/>
</dbReference>
<reference evidence="5" key="1">
    <citation type="submission" date="2018-03" db="EMBL/GenBank/DDBJ databases">
        <authorList>
            <person name="Guldener U."/>
        </authorList>
    </citation>
    <scope>NUCLEOTIDE SEQUENCE</scope>
</reference>
<protein>
    <submittedName>
        <fullName evidence="5">Related to dimethylaniline monooxygenase</fullName>
    </submittedName>
</protein>
<evidence type="ECO:0000256" key="2">
    <source>
        <dbReference type="ARBA" id="ARBA00022827"/>
    </source>
</evidence>
<proteinExistence type="predicted"/>
<keyword evidence="1" id="KW-0285">Flavoprotein</keyword>
<dbReference type="InterPro" id="IPR023753">
    <property type="entry name" value="FAD/NAD-binding_dom"/>
</dbReference>
<dbReference type="Proteomes" id="UP001187682">
    <property type="component" value="Unassembled WGS sequence"/>
</dbReference>
<keyword evidence="3" id="KW-0560">Oxidoreductase</keyword>
<keyword evidence="6" id="KW-1185">Reference proteome</keyword>
<accession>A0AAE8N0P5</accession>
<keyword evidence="5" id="KW-0503">Monooxygenase</keyword>